<dbReference type="InParanoid" id="A0A1I7V6G1"/>
<dbReference type="Proteomes" id="UP000095285">
    <property type="component" value="Unassembled WGS sequence"/>
</dbReference>
<dbReference type="FunCoup" id="A0A1I7V6G1">
    <property type="interactions" value="14"/>
</dbReference>
<gene>
    <name evidence="3 5" type="ORF">LOAG_03194</name>
</gene>
<proteinExistence type="predicted"/>
<dbReference type="SMART" id="SM00595">
    <property type="entry name" value="MADF"/>
    <property type="match status" value="1"/>
</dbReference>
<dbReference type="GO" id="GO:0005667">
    <property type="term" value="C:transcription regulator complex"/>
    <property type="evidence" value="ECO:0007669"/>
    <property type="project" value="TreeGrafter"/>
</dbReference>
<evidence type="ECO:0000256" key="1">
    <source>
        <dbReference type="SAM" id="MobiDB-lite"/>
    </source>
</evidence>
<dbReference type="PANTHER" id="PTHR12243">
    <property type="entry name" value="MADF DOMAIN TRANSCRIPTION FACTOR"/>
    <property type="match status" value="1"/>
</dbReference>
<dbReference type="WBParaSite" id="EN70_10398">
    <property type="protein sequence ID" value="EN70_10398"/>
    <property type="gene ID" value="EN70_10398"/>
</dbReference>
<feature type="domain" description="MADF" evidence="2">
    <location>
        <begin position="20"/>
        <end position="104"/>
    </location>
</feature>
<feature type="compositionally biased region" description="Low complexity" evidence="1">
    <location>
        <begin position="110"/>
        <end position="128"/>
    </location>
</feature>
<evidence type="ECO:0000313" key="4">
    <source>
        <dbReference type="Proteomes" id="UP000095285"/>
    </source>
</evidence>
<dbReference type="InterPro" id="IPR006578">
    <property type="entry name" value="MADF-dom"/>
</dbReference>
<dbReference type="AlphaFoldDB" id="A0A1I7V6G1"/>
<reference evidence="3 4" key="1">
    <citation type="submission" date="2012-04" db="EMBL/GenBank/DDBJ databases">
        <title>The Genome Sequence of Loa loa.</title>
        <authorList>
            <consortium name="The Broad Institute Genome Sequencing Platform"/>
            <consortium name="Broad Institute Genome Sequencing Center for Infectious Disease"/>
            <person name="Nutman T.B."/>
            <person name="Fink D.L."/>
            <person name="Russ C."/>
            <person name="Young S."/>
            <person name="Zeng Q."/>
            <person name="Gargeya S."/>
            <person name="Alvarado L."/>
            <person name="Berlin A."/>
            <person name="Chapman S.B."/>
            <person name="Chen Z."/>
            <person name="Freedman E."/>
            <person name="Gellesch M."/>
            <person name="Goldberg J."/>
            <person name="Griggs A."/>
            <person name="Gujja S."/>
            <person name="Heilman E.R."/>
            <person name="Heiman D."/>
            <person name="Howarth C."/>
            <person name="Mehta T."/>
            <person name="Neiman D."/>
            <person name="Pearson M."/>
            <person name="Roberts A."/>
            <person name="Saif S."/>
            <person name="Shea T."/>
            <person name="Shenoy N."/>
            <person name="Sisk P."/>
            <person name="Stolte C."/>
            <person name="Sykes S."/>
            <person name="White J."/>
            <person name="Yandava C."/>
            <person name="Haas B."/>
            <person name="Henn M.R."/>
            <person name="Nusbaum C."/>
            <person name="Birren B."/>
        </authorList>
    </citation>
    <scope>NUCLEOTIDE SEQUENCE [LARGE SCALE GENOMIC DNA]</scope>
</reference>
<dbReference type="GO" id="GO:0005634">
    <property type="term" value="C:nucleus"/>
    <property type="evidence" value="ECO:0007669"/>
    <property type="project" value="TreeGrafter"/>
</dbReference>
<dbReference type="PROSITE" id="PS51029">
    <property type="entry name" value="MADF"/>
    <property type="match status" value="1"/>
</dbReference>
<dbReference type="PANTHER" id="PTHR12243:SF60">
    <property type="entry name" value="SI:CH211-15D5.12-RELATED"/>
    <property type="match status" value="1"/>
</dbReference>
<dbReference type="EMBL" id="JH712100">
    <property type="protein sequence ID" value="EFO25290.1"/>
    <property type="molecule type" value="Genomic_DNA"/>
</dbReference>
<accession>A0A1S0U4Y5</accession>
<evidence type="ECO:0000313" key="5">
    <source>
        <dbReference type="WBParaSite" id="EN70_10398"/>
    </source>
</evidence>
<keyword evidence="4" id="KW-1185">Reference proteome</keyword>
<dbReference type="Pfam" id="PF10545">
    <property type="entry name" value="MADF_DNA_bdg"/>
    <property type="match status" value="1"/>
</dbReference>
<feature type="region of interest" description="Disordered" evidence="1">
    <location>
        <begin position="108"/>
        <end position="131"/>
    </location>
</feature>
<reference evidence="5" key="2">
    <citation type="submission" date="2016-11" db="UniProtKB">
        <authorList>
            <consortium name="WormBaseParasite"/>
        </authorList>
    </citation>
    <scope>IDENTIFICATION</scope>
</reference>
<dbReference type="GeneID" id="9940581"/>
<dbReference type="OrthoDB" id="5984255at2759"/>
<dbReference type="GO" id="GO:0006357">
    <property type="term" value="P:regulation of transcription by RNA polymerase II"/>
    <property type="evidence" value="ECO:0007669"/>
    <property type="project" value="TreeGrafter"/>
</dbReference>
<dbReference type="KEGG" id="loa:LOAG_03194"/>
<dbReference type="InterPro" id="IPR039353">
    <property type="entry name" value="TF_Adf1"/>
</dbReference>
<protein>
    <submittedName>
        <fullName evidence="5">MADF domain-containing protein</fullName>
    </submittedName>
</protein>
<accession>A0A1I7V6G1</accession>
<sequence>MGNSSVMSSKGGPDSTFNDSLIREVRLNPIIYDFSHPLYGNAIKKQETWIEIAAKLNEKVEAVKTRWRTLRDRYTKERRRVMTCGVGSSFSYYADLCFLDNSCTENRITPSKPNRSSNRNSSDKSSSNTATHCDVTTSMFVKPELFEQSSDTSYSFDNRIGDDMLMEQEETVPSSSGPERSIPKRLRIRKASHKSPTPPVSSATTTAVTEVADLMALEKVPVKRSRLDPSPDSPSDTVAHALMRSVEALQRLAERKSVFDRTVGPRDADECFADFVCMSLKSIDNGSRVHARIAILHALAQFQT</sequence>
<dbReference type="OMA" id="DVTTSMF"/>
<evidence type="ECO:0000313" key="3">
    <source>
        <dbReference type="EMBL" id="EFO25290.1"/>
    </source>
</evidence>
<organism evidence="4 5">
    <name type="scientific">Loa loa</name>
    <name type="common">Eye worm</name>
    <name type="synonym">Filaria loa</name>
    <dbReference type="NCBI Taxonomy" id="7209"/>
    <lineage>
        <taxon>Eukaryota</taxon>
        <taxon>Metazoa</taxon>
        <taxon>Ecdysozoa</taxon>
        <taxon>Nematoda</taxon>
        <taxon>Chromadorea</taxon>
        <taxon>Rhabditida</taxon>
        <taxon>Spirurina</taxon>
        <taxon>Spiruromorpha</taxon>
        <taxon>Filarioidea</taxon>
        <taxon>Onchocercidae</taxon>
        <taxon>Loa</taxon>
    </lineage>
</organism>
<name>A0A1I7V6G1_LOALO</name>
<evidence type="ECO:0000259" key="2">
    <source>
        <dbReference type="PROSITE" id="PS51029"/>
    </source>
</evidence>
<dbReference type="RefSeq" id="XP_003138779.1">
    <property type="nucleotide sequence ID" value="XM_003138731.2"/>
</dbReference>
<dbReference type="CTD" id="9940581"/>